<dbReference type="SUPFAM" id="SSF54631">
    <property type="entry name" value="CBS-domain pair"/>
    <property type="match status" value="1"/>
</dbReference>
<name>A0ABQ5L1C1_9EUKA</name>
<organism evidence="1 2">
    <name type="scientific">Aduncisulcus paluster</name>
    <dbReference type="NCBI Taxonomy" id="2918883"/>
    <lineage>
        <taxon>Eukaryota</taxon>
        <taxon>Metamonada</taxon>
        <taxon>Carpediemonas-like organisms</taxon>
        <taxon>Aduncisulcus</taxon>
    </lineage>
</organism>
<dbReference type="Proteomes" id="UP001057375">
    <property type="component" value="Unassembled WGS sequence"/>
</dbReference>
<dbReference type="Gene3D" id="3.10.580.10">
    <property type="entry name" value="CBS-domain"/>
    <property type="match status" value="1"/>
</dbReference>
<keyword evidence="1" id="KW-0547">Nucleotide-binding</keyword>
<dbReference type="Gene3D" id="3.40.50.300">
    <property type="entry name" value="P-loop containing nucleotide triphosphate hydrolases"/>
    <property type="match status" value="1"/>
</dbReference>
<keyword evidence="2" id="KW-1185">Reference proteome</keyword>
<sequence>MDEPFSALDPITRDQLQQEVLKLQDELHKTIVFVTHDMDEALKIADRIAVLKDGEIIQYDTPEEILKNPVNEYVREFVGNDRLWQSPEFLYAKDIMRTNVTLISTKRTPAQAIEMMKGKDTYVGYIVDTESKPPRKFLGEVSMNQLQQVRSHEQRMSQIMKSDVPF</sequence>
<dbReference type="InterPro" id="IPR027417">
    <property type="entry name" value="P-loop_NTPase"/>
</dbReference>
<evidence type="ECO:0000313" key="1">
    <source>
        <dbReference type="EMBL" id="GKT37604.1"/>
    </source>
</evidence>
<comment type="caution">
    <text evidence="1">The sequence shown here is derived from an EMBL/GenBank/DDBJ whole genome shotgun (WGS) entry which is preliminary data.</text>
</comment>
<keyword evidence="1" id="KW-0067">ATP-binding</keyword>
<dbReference type="SUPFAM" id="SSF52540">
    <property type="entry name" value="P-loop containing nucleoside triphosphate hydrolases"/>
    <property type="match status" value="1"/>
</dbReference>
<dbReference type="PANTHER" id="PTHR43869">
    <property type="entry name" value="GLYCINE BETAINE/PROLINE BETAINE TRANSPORT SYSTEM ATP-BINDING PROTEIN PROV"/>
    <property type="match status" value="1"/>
</dbReference>
<dbReference type="PANTHER" id="PTHR43869:SF1">
    <property type="entry name" value="GLYCINE BETAINE_PROLINE BETAINE TRANSPORT SYSTEM ATP-BINDING PROTEIN PROV"/>
    <property type="match status" value="1"/>
</dbReference>
<protein>
    <submittedName>
        <fullName evidence="1">Betaine/proline/choline family ABC transporter ATP-binding protein</fullName>
    </submittedName>
</protein>
<dbReference type="EMBL" id="BQXS01004880">
    <property type="protein sequence ID" value="GKT37604.1"/>
    <property type="molecule type" value="Genomic_DNA"/>
</dbReference>
<dbReference type="GO" id="GO:0005524">
    <property type="term" value="F:ATP binding"/>
    <property type="evidence" value="ECO:0007669"/>
    <property type="project" value="UniProtKB-KW"/>
</dbReference>
<evidence type="ECO:0000313" key="2">
    <source>
        <dbReference type="Proteomes" id="UP001057375"/>
    </source>
</evidence>
<gene>
    <name evidence="1" type="ORF">ADUPG1_003542</name>
</gene>
<reference evidence="1" key="1">
    <citation type="submission" date="2022-03" db="EMBL/GenBank/DDBJ databases">
        <title>Draft genome sequence of Aduncisulcus paluster, a free-living microaerophilic Fornicata.</title>
        <authorList>
            <person name="Yuyama I."/>
            <person name="Kume K."/>
            <person name="Tamura T."/>
            <person name="Inagaki Y."/>
            <person name="Hashimoto T."/>
        </authorList>
    </citation>
    <scope>NUCLEOTIDE SEQUENCE</scope>
    <source>
        <strain evidence="1">NY0171</strain>
    </source>
</reference>
<dbReference type="InterPro" id="IPR046342">
    <property type="entry name" value="CBS_dom_sf"/>
</dbReference>
<dbReference type="InterPro" id="IPR051921">
    <property type="entry name" value="ABC_osmolyte_uptake_ATP-bind"/>
</dbReference>
<feature type="non-terminal residue" evidence="1">
    <location>
        <position position="166"/>
    </location>
</feature>
<proteinExistence type="predicted"/>
<accession>A0ABQ5L1C1</accession>